<dbReference type="Pfam" id="PF17937">
    <property type="entry name" value="TetR_C_28"/>
    <property type="match status" value="1"/>
</dbReference>
<dbReference type="PANTHER" id="PTHR30055:SF234">
    <property type="entry name" value="HTH-TYPE TRANSCRIPTIONAL REGULATOR BETI"/>
    <property type="match status" value="1"/>
</dbReference>
<evidence type="ECO:0000256" key="2">
    <source>
        <dbReference type="ARBA" id="ARBA00023125"/>
    </source>
</evidence>
<dbReference type="Gene3D" id="1.10.357.10">
    <property type="entry name" value="Tetracycline Repressor, domain 2"/>
    <property type="match status" value="1"/>
</dbReference>
<evidence type="ECO:0000256" key="4">
    <source>
        <dbReference type="PROSITE-ProRule" id="PRU00335"/>
    </source>
</evidence>
<keyword evidence="8" id="KW-1185">Reference proteome</keyword>
<dbReference type="KEGG" id="salk:FBQ74_07170"/>
<dbReference type="OrthoDB" id="5816932at2"/>
<dbReference type="PROSITE" id="PS50977">
    <property type="entry name" value="HTH_TETR_2"/>
    <property type="match status" value="1"/>
</dbReference>
<dbReference type="Pfam" id="PF00440">
    <property type="entry name" value="TetR_N"/>
    <property type="match status" value="1"/>
</dbReference>
<dbReference type="InterPro" id="IPR041479">
    <property type="entry name" value="TetR_CgmR_C"/>
</dbReference>
<evidence type="ECO:0000256" key="1">
    <source>
        <dbReference type="ARBA" id="ARBA00023015"/>
    </source>
</evidence>
<dbReference type="GO" id="GO:0003700">
    <property type="term" value="F:DNA-binding transcription factor activity"/>
    <property type="evidence" value="ECO:0007669"/>
    <property type="project" value="TreeGrafter"/>
</dbReference>
<gene>
    <name evidence="7" type="ORF">FBQ74_07170</name>
</gene>
<dbReference type="SUPFAM" id="SSF48498">
    <property type="entry name" value="Tetracyclin repressor-like, C-terminal domain"/>
    <property type="match status" value="1"/>
</dbReference>
<proteinExistence type="predicted"/>
<dbReference type="Proteomes" id="UP000304912">
    <property type="component" value="Chromosome"/>
</dbReference>
<dbReference type="EMBL" id="CP039852">
    <property type="protein sequence ID" value="QCZ93279.1"/>
    <property type="molecule type" value="Genomic_DNA"/>
</dbReference>
<reference evidence="7 8" key="1">
    <citation type="submission" date="2019-04" db="EMBL/GenBank/DDBJ databases">
        <title>Salinimonas iocasae sp. nov., a halophilic bacterium isolated from the outer tube casing of tubeworms in Okinawa Trough.</title>
        <authorList>
            <person name="Zhang H."/>
            <person name="Wang H."/>
            <person name="Li C."/>
        </authorList>
    </citation>
    <scope>NUCLEOTIDE SEQUENCE [LARGE SCALE GENOMIC DNA]</scope>
    <source>
        <strain evidence="7 8">KX18D6</strain>
    </source>
</reference>
<organism evidence="7 8">
    <name type="scientific">Salinimonas iocasae</name>
    <dbReference type="NCBI Taxonomy" id="2572577"/>
    <lineage>
        <taxon>Bacteria</taxon>
        <taxon>Pseudomonadati</taxon>
        <taxon>Pseudomonadota</taxon>
        <taxon>Gammaproteobacteria</taxon>
        <taxon>Alteromonadales</taxon>
        <taxon>Alteromonadaceae</taxon>
        <taxon>Alteromonas/Salinimonas group</taxon>
        <taxon>Salinimonas</taxon>
    </lineage>
</organism>
<protein>
    <submittedName>
        <fullName evidence="7">TetR/AcrR family transcriptional regulator</fullName>
    </submittedName>
</protein>
<dbReference type="PRINTS" id="PR00455">
    <property type="entry name" value="HTHTETR"/>
</dbReference>
<evidence type="ECO:0000256" key="5">
    <source>
        <dbReference type="SAM" id="MobiDB-lite"/>
    </source>
</evidence>
<dbReference type="AlphaFoldDB" id="A0A5B7YFT0"/>
<feature type="domain" description="HTH tetR-type" evidence="6">
    <location>
        <begin position="21"/>
        <end position="81"/>
    </location>
</feature>
<dbReference type="InterPro" id="IPR009057">
    <property type="entry name" value="Homeodomain-like_sf"/>
</dbReference>
<sequence>MSADKVSGDTAAGEKMPRDKKPSRQRIVDAAIDIAINQGPKVLTLDKVADKCGMSKGGIMHHFKNKEALLEALLANMMNTFRCYEDDIVSEQDALLPITRVLKSREQIHDHVNLDYARILLVAATEGESLMAPIQSRFEEFVEELKADESRYFDSLLLWLAADGLSFQELISVSPFSEDERKSIRHKLIKMAESLGENTREK</sequence>
<evidence type="ECO:0000259" key="6">
    <source>
        <dbReference type="PROSITE" id="PS50977"/>
    </source>
</evidence>
<evidence type="ECO:0000313" key="8">
    <source>
        <dbReference type="Proteomes" id="UP000304912"/>
    </source>
</evidence>
<name>A0A5B7YFT0_9ALTE</name>
<evidence type="ECO:0000256" key="3">
    <source>
        <dbReference type="ARBA" id="ARBA00023163"/>
    </source>
</evidence>
<feature type="DNA-binding region" description="H-T-H motif" evidence="4">
    <location>
        <begin position="44"/>
        <end position="63"/>
    </location>
</feature>
<dbReference type="SUPFAM" id="SSF46689">
    <property type="entry name" value="Homeodomain-like"/>
    <property type="match status" value="1"/>
</dbReference>
<keyword evidence="3" id="KW-0804">Transcription</keyword>
<keyword evidence="1" id="KW-0805">Transcription regulation</keyword>
<dbReference type="RefSeq" id="WP_139756025.1">
    <property type="nucleotide sequence ID" value="NZ_CP039852.1"/>
</dbReference>
<dbReference type="InterPro" id="IPR036271">
    <property type="entry name" value="Tet_transcr_reg_TetR-rel_C_sf"/>
</dbReference>
<dbReference type="PANTHER" id="PTHR30055">
    <property type="entry name" value="HTH-TYPE TRANSCRIPTIONAL REGULATOR RUTR"/>
    <property type="match status" value="1"/>
</dbReference>
<feature type="region of interest" description="Disordered" evidence="5">
    <location>
        <begin position="1"/>
        <end position="24"/>
    </location>
</feature>
<dbReference type="InterPro" id="IPR050109">
    <property type="entry name" value="HTH-type_TetR-like_transc_reg"/>
</dbReference>
<dbReference type="GO" id="GO:0000976">
    <property type="term" value="F:transcription cis-regulatory region binding"/>
    <property type="evidence" value="ECO:0007669"/>
    <property type="project" value="TreeGrafter"/>
</dbReference>
<evidence type="ECO:0000313" key="7">
    <source>
        <dbReference type="EMBL" id="QCZ93279.1"/>
    </source>
</evidence>
<dbReference type="InterPro" id="IPR001647">
    <property type="entry name" value="HTH_TetR"/>
</dbReference>
<accession>A0A5B7YFT0</accession>
<keyword evidence="2 4" id="KW-0238">DNA-binding</keyword>